<dbReference type="InterPro" id="IPR050468">
    <property type="entry name" value="Cuticle_Struct_Prot"/>
</dbReference>
<dbReference type="PROSITE" id="PS00233">
    <property type="entry name" value="CHIT_BIND_RR_1"/>
    <property type="match status" value="1"/>
</dbReference>
<evidence type="ECO:0000313" key="5">
    <source>
        <dbReference type="Proteomes" id="UP001353858"/>
    </source>
</evidence>
<evidence type="ECO:0000313" key="4">
    <source>
        <dbReference type="EMBL" id="KAK4886286.1"/>
    </source>
</evidence>
<organism evidence="4 5">
    <name type="scientific">Aquatica leii</name>
    <dbReference type="NCBI Taxonomy" id="1421715"/>
    <lineage>
        <taxon>Eukaryota</taxon>
        <taxon>Metazoa</taxon>
        <taxon>Ecdysozoa</taxon>
        <taxon>Arthropoda</taxon>
        <taxon>Hexapoda</taxon>
        <taxon>Insecta</taxon>
        <taxon>Pterygota</taxon>
        <taxon>Neoptera</taxon>
        <taxon>Endopterygota</taxon>
        <taxon>Coleoptera</taxon>
        <taxon>Polyphaga</taxon>
        <taxon>Elateriformia</taxon>
        <taxon>Elateroidea</taxon>
        <taxon>Lampyridae</taxon>
        <taxon>Luciolinae</taxon>
        <taxon>Aquatica</taxon>
    </lineage>
</organism>
<name>A0AAN7PMJ0_9COLE</name>
<evidence type="ECO:0000256" key="2">
    <source>
        <dbReference type="PROSITE-ProRule" id="PRU00497"/>
    </source>
</evidence>
<dbReference type="PANTHER" id="PTHR10380">
    <property type="entry name" value="CUTICLE PROTEIN"/>
    <property type="match status" value="1"/>
</dbReference>
<comment type="caution">
    <text evidence="4">The sequence shown here is derived from an EMBL/GenBank/DDBJ whole genome shotgun (WGS) entry which is preliminary data.</text>
</comment>
<protein>
    <submittedName>
        <fullName evidence="4">Uncharacterized protein</fullName>
    </submittedName>
</protein>
<dbReference type="AlphaFoldDB" id="A0AAN7PMJ0"/>
<evidence type="ECO:0000256" key="3">
    <source>
        <dbReference type="SAM" id="SignalP"/>
    </source>
</evidence>
<feature type="signal peptide" evidence="3">
    <location>
        <begin position="1"/>
        <end position="16"/>
    </location>
</feature>
<sequence length="113" mass="12326">MQILLVLLLIVINTSAKQEEGFVAVTQDTDGNYDFKYAVPGITRAENRDFLGNVVGAFSYVDTNGILRETQYTAGVDGYHAFGPDIPVPVEDTPDVAQAKLEHLSKLYAAYGI</sequence>
<proteinExistence type="predicted"/>
<dbReference type="InterPro" id="IPR031311">
    <property type="entry name" value="CHIT_BIND_RR_consensus"/>
</dbReference>
<dbReference type="Pfam" id="PF00379">
    <property type="entry name" value="Chitin_bind_4"/>
    <property type="match status" value="1"/>
</dbReference>
<dbReference type="PANTHER" id="PTHR10380:SF196">
    <property type="entry name" value="CUTICULAR PROTEIN 72EA"/>
    <property type="match status" value="1"/>
</dbReference>
<gene>
    <name evidence="4" type="ORF">RN001_002557</name>
</gene>
<dbReference type="GO" id="GO:0062129">
    <property type="term" value="C:chitin-based extracellular matrix"/>
    <property type="evidence" value="ECO:0007669"/>
    <property type="project" value="TreeGrafter"/>
</dbReference>
<keyword evidence="3" id="KW-0732">Signal</keyword>
<keyword evidence="1 2" id="KW-0193">Cuticle</keyword>
<feature type="chain" id="PRO_5042852834" evidence="3">
    <location>
        <begin position="17"/>
        <end position="113"/>
    </location>
</feature>
<dbReference type="InterPro" id="IPR000618">
    <property type="entry name" value="Insect_cuticle"/>
</dbReference>
<evidence type="ECO:0000256" key="1">
    <source>
        <dbReference type="ARBA" id="ARBA00022460"/>
    </source>
</evidence>
<accession>A0AAN7PMJ0</accession>
<keyword evidence="5" id="KW-1185">Reference proteome</keyword>
<dbReference type="Proteomes" id="UP001353858">
    <property type="component" value="Unassembled WGS sequence"/>
</dbReference>
<dbReference type="EMBL" id="JARPUR010000001">
    <property type="protein sequence ID" value="KAK4886286.1"/>
    <property type="molecule type" value="Genomic_DNA"/>
</dbReference>
<dbReference type="GO" id="GO:0008010">
    <property type="term" value="F:structural constituent of chitin-based larval cuticle"/>
    <property type="evidence" value="ECO:0007669"/>
    <property type="project" value="TreeGrafter"/>
</dbReference>
<dbReference type="PROSITE" id="PS51155">
    <property type="entry name" value="CHIT_BIND_RR_2"/>
    <property type="match status" value="1"/>
</dbReference>
<reference evidence="5" key="1">
    <citation type="submission" date="2023-01" db="EMBL/GenBank/DDBJ databases">
        <title>Key to firefly adult light organ development and bioluminescence: homeobox transcription factors regulate luciferase expression and transportation to peroxisome.</title>
        <authorList>
            <person name="Fu X."/>
        </authorList>
    </citation>
    <scope>NUCLEOTIDE SEQUENCE [LARGE SCALE GENOMIC DNA]</scope>
</reference>